<evidence type="ECO:0000313" key="2">
    <source>
        <dbReference type="EMBL" id="NME99352.1"/>
    </source>
</evidence>
<evidence type="ECO:0000256" key="1">
    <source>
        <dbReference type="SAM" id="SignalP"/>
    </source>
</evidence>
<reference evidence="2 3" key="1">
    <citation type="submission" date="2020-04" db="EMBL/GenBank/DDBJ databases">
        <authorList>
            <person name="Hitch T.C.A."/>
            <person name="Wylensek D."/>
            <person name="Clavel T."/>
        </authorList>
    </citation>
    <scope>NUCLEOTIDE SEQUENCE [LARGE SCALE GENOMIC DNA]</scope>
    <source>
        <strain evidence="2 3">WB01_D5_05</strain>
    </source>
</reference>
<feature type="signal peptide" evidence="1">
    <location>
        <begin position="1"/>
        <end position="24"/>
    </location>
</feature>
<dbReference type="EMBL" id="JABAGO010000027">
    <property type="protein sequence ID" value="NME99352.1"/>
    <property type="molecule type" value="Genomic_DNA"/>
</dbReference>
<organism evidence="2 3">
    <name type="scientific">Aneurinibacillus aneurinilyticus</name>
    <name type="common">Bacillus aneurinolyticus</name>
    <dbReference type="NCBI Taxonomy" id="1391"/>
    <lineage>
        <taxon>Bacteria</taxon>
        <taxon>Bacillati</taxon>
        <taxon>Bacillota</taxon>
        <taxon>Bacilli</taxon>
        <taxon>Bacillales</taxon>
        <taxon>Paenibacillaceae</taxon>
        <taxon>Aneurinibacillus group</taxon>
        <taxon>Aneurinibacillus</taxon>
    </lineage>
</organism>
<feature type="chain" id="PRO_5032734638" description="Copper amine oxidase-like N-terminal domain-containing protein" evidence="1">
    <location>
        <begin position="25"/>
        <end position="226"/>
    </location>
</feature>
<comment type="caution">
    <text evidence="2">The sequence shown here is derived from an EMBL/GenBank/DDBJ whole genome shotgun (WGS) entry which is preliminary data.</text>
</comment>
<dbReference type="AlphaFoldDB" id="A0A848D0E6"/>
<evidence type="ECO:0000313" key="3">
    <source>
        <dbReference type="Proteomes" id="UP000561326"/>
    </source>
</evidence>
<accession>A0A848D0E6</accession>
<gene>
    <name evidence="2" type="ORF">HF838_13890</name>
</gene>
<proteinExistence type="predicted"/>
<protein>
    <recommendedName>
        <fullName evidence="4">Copper amine oxidase-like N-terminal domain-containing protein</fullName>
    </recommendedName>
</protein>
<sequence length="226" mass="25158">MQNNWKVLLGTTVCSIVFMGSALATSNLQLFINDQEFSPDYMKLKIENGTAMVSLRSIVEELNGNVTYNKTTNGINITLPDATNLAKQVKFLEDALFPTTAEYALQTWIQGIQNRNGALQYAVFSPELRAKTKKNFDNNSWVTGGSSPHMGKVENIQTKNLNNDRVQFTFDYPLIAQGETIGIGKAVVIIQKLKSEDGNREDGWFITNIKLKNLEDTGIMIGAEKL</sequence>
<dbReference type="GeneID" id="92840606"/>
<keyword evidence="1" id="KW-0732">Signal</keyword>
<dbReference type="OrthoDB" id="1803673at2"/>
<name>A0A848D0E6_ANEAE</name>
<evidence type="ECO:0008006" key="4">
    <source>
        <dbReference type="Google" id="ProtNLM"/>
    </source>
</evidence>
<dbReference type="RefSeq" id="WP_021623304.1">
    <property type="nucleotide sequence ID" value="NZ_CABKST010000208.1"/>
</dbReference>
<dbReference type="Proteomes" id="UP000561326">
    <property type="component" value="Unassembled WGS sequence"/>
</dbReference>